<proteinExistence type="inferred from homology"/>
<dbReference type="SUPFAM" id="SSF49303">
    <property type="entry name" value="beta-Galactosidase/glucuronidase domain"/>
    <property type="match status" value="1"/>
</dbReference>
<feature type="domain" description="DUF4982" evidence="6">
    <location>
        <begin position="501"/>
        <end position="557"/>
    </location>
</feature>
<comment type="similarity">
    <text evidence="1">Belongs to the glycosyl hydrolase 2 family.</text>
</comment>
<evidence type="ECO:0000313" key="9">
    <source>
        <dbReference type="Proteomes" id="UP000321291"/>
    </source>
</evidence>
<dbReference type="SUPFAM" id="SSF51445">
    <property type="entry name" value="(Trans)glycosidases"/>
    <property type="match status" value="1"/>
</dbReference>
<dbReference type="KEGG" id="agi:FSB73_11010"/>
<dbReference type="InterPro" id="IPR017853">
    <property type="entry name" value="GH"/>
</dbReference>
<dbReference type="Pfam" id="PF18565">
    <property type="entry name" value="Glyco_hydro2_C5"/>
    <property type="match status" value="1"/>
</dbReference>
<dbReference type="Gene3D" id="3.20.20.80">
    <property type="entry name" value="Glycosidases"/>
    <property type="match status" value="1"/>
</dbReference>
<evidence type="ECO:0000256" key="1">
    <source>
        <dbReference type="ARBA" id="ARBA00007401"/>
    </source>
</evidence>
<evidence type="ECO:0000259" key="6">
    <source>
        <dbReference type="Pfam" id="PF16355"/>
    </source>
</evidence>
<dbReference type="InterPro" id="IPR013783">
    <property type="entry name" value="Ig-like_fold"/>
</dbReference>
<gene>
    <name evidence="8" type="ORF">FSB73_11010</name>
</gene>
<dbReference type="PROSITE" id="PS00608">
    <property type="entry name" value="GLYCOSYL_HYDROL_F2_2"/>
    <property type="match status" value="1"/>
</dbReference>
<evidence type="ECO:0000256" key="3">
    <source>
        <dbReference type="ARBA" id="ARBA00023295"/>
    </source>
</evidence>
<keyword evidence="9" id="KW-1185">Reference proteome</keyword>
<dbReference type="InterPro" id="IPR032311">
    <property type="entry name" value="DUF4982"/>
</dbReference>
<keyword evidence="2 8" id="KW-0378">Hydrolase</keyword>
<dbReference type="InterPro" id="IPR006102">
    <property type="entry name" value="Ig-like_GH2"/>
</dbReference>
<sequence>MVKVDHSAFADSRWYTGSGIYRNVYLVKTPNVYIPIWGVHVETKAVAGDQAILKVNTDIVDNFKQLTNVSAKNERTNTPNLRIAYKLLDSAGKVITETSKSVSDISAANRSASITDSLIVRRPMLWSVEHPYLYTLITSLIVNGHEQEYFKTAVGIRTVRFDSDKGFFLNGENLKLKGVCLHDDAGSFGTAVPMAVWQERLELLKQVGCNAIRMTHNPHSTRLYDLCDKLGFLVIDEAFDEWELGKHKWIAGWNKGTPGTDGYHSDFKQWWRQDLTDMIQRDRNHPSIIMWSIGNEIDYPNDPYSNPVLNEGHYPQIYGSGYMKGHPSAEALGRISKQLSTLTHSLDPSRPVTAGLAAVMVSDKVGYTDVLDVAGYNYQEYRYEKDHDSYPKRIIYGSENGHGYAAWQAVSQHPFVMGQFLWTGIDYLGEAGRWPDHGNEAGLINMAGYKKPEFYFRQSIWSKQPMVYLGTSRIQRRNGRHIDLKNSRHSMARPDWNYKEGDSVNVYCYTNCDRATLYLNGVSLGSKGQTDSTHVIVWQVPYQKGTLAVKAGSSNGQILTDSLVSYGQPDHIDIKSHALVLQNGEPQYYALDINIVDNAGNTVQSDHSLLKVEVGNNCKLVGLENGNVRDSLQYGANVRSVYLGRLRAYIACEPGKKEFEVPIKIQQVAPGGGLKSVKYLLRGGHN</sequence>
<dbReference type="PRINTS" id="PR00132">
    <property type="entry name" value="GLHYDRLASE2"/>
</dbReference>
<dbReference type="Gene3D" id="2.60.40.10">
    <property type="entry name" value="Immunoglobulins"/>
    <property type="match status" value="3"/>
</dbReference>
<keyword evidence="3" id="KW-0326">Glycosidase</keyword>
<dbReference type="SUPFAM" id="SSF49785">
    <property type="entry name" value="Galactose-binding domain-like"/>
    <property type="match status" value="1"/>
</dbReference>
<dbReference type="AlphaFoldDB" id="A0A5B8VM21"/>
<feature type="domain" description="Glycoside hydrolase family 2 immunoglobulin-like beta-sandwich" evidence="4">
    <location>
        <begin position="53"/>
        <end position="157"/>
    </location>
</feature>
<dbReference type="InterPro" id="IPR040605">
    <property type="entry name" value="Glyco_hydro2_dom5"/>
</dbReference>
<evidence type="ECO:0000313" key="8">
    <source>
        <dbReference type="EMBL" id="QEC72121.1"/>
    </source>
</evidence>
<feature type="domain" description="Glycoside hydrolase family 2" evidence="7">
    <location>
        <begin position="580"/>
        <end position="667"/>
    </location>
</feature>
<name>A0A5B8VM21_9BACT</name>
<evidence type="ECO:0000259" key="5">
    <source>
        <dbReference type="Pfam" id="PF02836"/>
    </source>
</evidence>
<dbReference type="GO" id="GO:0004553">
    <property type="term" value="F:hydrolase activity, hydrolyzing O-glycosyl compounds"/>
    <property type="evidence" value="ECO:0007669"/>
    <property type="project" value="InterPro"/>
</dbReference>
<organism evidence="8 9">
    <name type="scientific">Arachidicoccus ginsenosidivorans</name>
    <dbReference type="NCBI Taxonomy" id="496057"/>
    <lineage>
        <taxon>Bacteria</taxon>
        <taxon>Pseudomonadati</taxon>
        <taxon>Bacteroidota</taxon>
        <taxon>Chitinophagia</taxon>
        <taxon>Chitinophagales</taxon>
        <taxon>Chitinophagaceae</taxon>
        <taxon>Arachidicoccus</taxon>
    </lineage>
</organism>
<dbReference type="Pfam" id="PF00703">
    <property type="entry name" value="Glyco_hydro_2"/>
    <property type="match status" value="1"/>
</dbReference>
<dbReference type="EMBL" id="CP042434">
    <property type="protein sequence ID" value="QEC72121.1"/>
    <property type="molecule type" value="Genomic_DNA"/>
</dbReference>
<dbReference type="InterPro" id="IPR051913">
    <property type="entry name" value="GH2_Domain-Containing"/>
</dbReference>
<dbReference type="OrthoDB" id="9801077at2"/>
<dbReference type="Pfam" id="PF16355">
    <property type="entry name" value="DUF4982"/>
    <property type="match status" value="1"/>
</dbReference>
<evidence type="ECO:0000259" key="4">
    <source>
        <dbReference type="Pfam" id="PF00703"/>
    </source>
</evidence>
<dbReference type="RefSeq" id="WP_146781856.1">
    <property type="nucleotide sequence ID" value="NZ_CP042434.1"/>
</dbReference>
<dbReference type="InterPro" id="IPR006103">
    <property type="entry name" value="Glyco_hydro_2_cat"/>
</dbReference>
<protein>
    <submittedName>
        <fullName evidence="8">Glycoside hydrolase family 2 protein</fullName>
    </submittedName>
</protein>
<accession>A0A5B8VM21</accession>
<dbReference type="InterPro" id="IPR006101">
    <property type="entry name" value="Glyco_hydro_2"/>
</dbReference>
<dbReference type="PANTHER" id="PTHR42732:SF1">
    <property type="entry name" value="BETA-MANNOSIDASE"/>
    <property type="match status" value="1"/>
</dbReference>
<evidence type="ECO:0000259" key="7">
    <source>
        <dbReference type="Pfam" id="PF18565"/>
    </source>
</evidence>
<dbReference type="Proteomes" id="UP000321291">
    <property type="component" value="Chromosome"/>
</dbReference>
<dbReference type="PANTHER" id="PTHR42732">
    <property type="entry name" value="BETA-GALACTOSIDASE"/>
    <property type="match status" value="1"/>
</dbReference>
<feature type="domain" description="Glycoside hydrolase family 2 catalytic" evidence="5">
    <location>
        <begin position="164"/>
        <end position="357"/>
    </location>
</feature>
<reference evidence="8 9" key="1">
    <citation type="journal article" date="2017" name="Int. J. Syst. Evol. Microbiol.">
        <title>Arachidicoccus ginsenosidivorans sp. nov., with ginsenoside-converting activity isolated from ginseng cultivating soil.</title>
        <authorList>
            <person name="Siddiqi M.Z."/>
            <person name="Aslam Z."/>
            <person name="Im W.T."/>
        </authorList>
    </citation>
    <scope>NUCLEOTIDE SEQUENCE [LARGE SCALE GENOMIC DNA]</scope>
    <source>
        <strain evidence="8 9">Gsoil 809</strain>
    </source>
</reference>
<dbReference type="Pfam" id="PF02836">
    <property type="entry name" value="Glyco_hydro_2_C"/>
    <property type="match status" value="1"/>
</dbReference>
<dbReference type="InterPro" id="IPR008979">
    <property type="entry name" value="Galactose-bd-like_sf"/>
</dbReference>
<dbReference type="GO" id="GO:0005975">
    <property type="term" value="P:carbohydrate metabolic process"/>
    <property type="evidence" value="ECO:0007669"/>
    <property type="project" value="InterPro"/>
</dbReference>
<dbReference type="InterPro" id="IPR023232">
    <property type="entry name" value="Glyco_hydro_2_AS"/>
</dbReference>
<evidence type="ECO:0000256" key="2">
    <source>
        <dbReference type="ARBA" id="ARBA00022801"/>
    </source>
</evidence>
<dbReference type="InterPro" id="IPR036156">
    <property type="entry name" value="Beta-gal/glucu_dom_sf"/>
</dbReference>